<keyword evidence="3" id="KW-1185">Reference proteome</keyword>
<dbReference type="Pfam" id="PF21044">
    <property type="entry name" value="CIP2A_N"/>
    <property type="match status" value="1"/>
</dbReference>
<dbReference type="InterPro" id="IPR048701">
    <property type="entry name" value="CIP2A_N"/>
</dbReference>
<sequence>MERRMEKYQQMRTFISAAVDYSKHPNENATSDIQRSLGVISASLDLSIFDPGTSIAAEFYVSLYELMNSFGSRSTLIWSAIDVLQNTCRNVSARQALIHTYKFAPIVARLLEVNLTTEKRIRVLKLLQELTYGIKISWQEAHLPYLISTLTQWVEQSKEEEIIALSLGVLVNLCYKNLPAVYTLMRTIKTKAFIRTLLKLQDHLSTSVQCCKLLIILEPTNTNISEKYILDFVSLTFVNLRTAMRQKDVLLLRHIIDFFNDVGQNEHSRNVLLTYSNYQKDVENILAILDEDTDPECVALMMEFLLSLVKLKLSVLTPLYPVCIKSAMTWVPVEQVSSKALALIRTVIIDSRRTKTSIDVLTELDPSVLTLMTNPAEGVNEQNGSRNAETETRHAELMQLFQEMIKSPPLRKKITQSFNEHEMRRLFSHMLNNEFSAAGDWAGNFIQNASMNLYIHALALTADLAANHSNWLTLYSELLSRKQVQTTMALALFTGDSEVKQKVLQLTSSVGFPQECVSAVALCMKELEPLVLVQNTSSSSVLGNVANKAPVNFTGNEMAPLFSIAQEERLDAFLTRLKSAFESNQIVDIPTSAVMELYEYKLAAMRHSERAMQSSLEAANNHATSLQHRVAQVVAESCRLHQLLFDTQQCLEGTRAEKTILTGRLSEMEDQSKKALLIKKREIESLKKIVVEKSANVEHLNERLVQRTYELEASNNKIDTLNKRVQELDNERLTAETKATDMSSMNRELNKALQKMKDSLSKKEQILEKKKAEIETNQRDISALKQELQQMTQMLHMYEQTISEKEGNIQRMKAELTDLSRMRDMIFELTAKKKDDLNSS</sequence>
<dbReference type="PANTHER" id="PTHR23161:SF2">
    <property type="entry name" value="PROTEIN CIP2A"/>
    <property type="match status" value="1"/>
</dbReference>
<dbReference type="KEGG" id="dqu:106746750"/>
<dbReference type="GeneID" id="106746750"/>
<gene>
    <name evidence="4" type="primary">LOC106746750</name>
</gene>
<evidence type="ECO:0000313" key="4">
    <source>
        <dbReference type="RefSeq" id="XP_014479207.1"/>
    </source>
</evidence>
<dbReference type="Proteomes" id="UP000515204">
    <property type="component" value="Unplaced"/>
</dbReference>
<dbReference type="RefSeq" id="XP_014479207.1">
    <property type="nucleotide sequence ID" value="XM_014623721.1"/>
</dbReference>
<evidence type="ECO:0000259" key="2">
    <source>
        <dbReference type="Pfam" id="PF21044"/>
    </source>
</evidence>
<proteinExistence type="predicted"/>
<name>A0A6P3XLR5_DINQU</name>
<dbReference type="SUPFAM" id="SSF48371">
    <property type="entry name" value="ARM repeat"/>
    <property type="match status" value="1"/>
</dbReference>
<dbReference type="InterPro" id="IPR016024">
    <property type="entry name" value="ARM-type_fold"/>
</dbReference>
<feature type="coiled-coil region" evidence="1">
    <location>
        <begin position="683"/>
        <end position="822"/>
    </location>
</feature>
<reference evidence="4" key="1">
    <citation type="submission" date="2025-08" db="UniProtKB">
        <authorList>
            <consortium name="RefSeq"/>
        </authorList>
    </citation>
    <scope>IDENTIFICATION</scope>
</reference>
<dbReference type="AlphaFoldDB" id="A0A6P3XLR5"/>
<accession>A0A6P3XLR5</accession>
<dbReference type="InterPro" id="IPR042510">
    <property type="entry name" value="CIP2A"/>
</dbReference>
<evidence type="ECO:0000256" key="1">
    <source>
        <dbReference type="SAM" id="Coils"/>
    </source>
</evidence>
<dbReference type="OrthoDB" id="73401at2759"/>
<evidence type="ECO:0000313" key="3">
    <source>
        <dbReference type="Proteomes" id="UP000515204"/>
    </source>
</evidence>
<keyword evidence="1" id="KW-0175">Coiled coil</keyword>
<dbReference type="PANTHER" id="PTHR23161">
    <property type="entry name" value="PROTEIN CIP2A"/>
    <property type="match status" value="1"/>
</dbReference>
<organism evidence="3 4">
    <name type="scientific">Dinoponera quadriceps</name>
    <name type="common">South American ant</name>
    <dbReference type="NCBI Taxonomy" id="609295"/>
    <lineage>
        <taxon>Eukaryota</taxon>
        <taxon>Metazoa</taxon>
        <taxon>Ecdysozoa</taxon>
        <taxon>Arthropoda</taxon>
        <taxon>Hexapoda</taxon>
        <taxon>Insecta</taxon>
        <taxon>Pterygota</taxon>
        <taxon>Neoptera</taxon>
        <taxon>Endopterygota</taxon>
        <taxon>Hymenoptera</taxon>
        <taxon>Apocrita</taxon>
        <taxon>Aculeata</taxon>
        <taxon>Formicoidea</taxon>
        <taxon>Formicidae</taxon>
        <taxon>Ponerinae</taxon>
        <taxon>Ponerini</taxon>
        <taxon>Dinoponera</taxon>
    </lineage>
</organism>
<protein>
    <submittedName>
        <fullName evidence="4">Uncharacterized protein LOC106746750</fullName>
    </submittedName>
</protein>
<feature type="domain" description="CIP2A N-terminal" evidence="2">
    <location>
        <begin position="28"/>
        <end position="309"/>
    </location>
</feature>